<keyword evidence="2" id="KW-1185">Reference proteome</keyword>
<dbReference type="EMBL" id="ATFC01000004">
    <property type="protein sequence ID" value="EPF47368.1"/>
    <property type="molecule type" value="Genomic_DNA"/>
</dbReference>
<gene>
    <name evidence="1" type="ORF">HMPREF1222_00827</name>
</gene>
<dbReference type="GeneID" id="301461011"/>
<evidence type="ECO:0000313" key="1">
    <source>
        <dbReference type="EMBL" id="EPF47368.1"/>
    </source>
</evidence>
<dbReference type="AlphaFoldDB" id="S3LAA6"/>
<protein>
    <submittedName>
        <fullName evidence="1">Uncharacterized protein</fullName>
    </submittedName>
</protein>
<name>S3LAA6_9SPIR</name>
<dbReference type="HOGENOM" id="CLU_1293881_0_0_12"/>
<proteinExistence type="predicted"/>
<comment type="caution">
    <text evidence="1">The sequence shown here is derived from an EMBL/GenBank/DDBJ whole genome shotgun (WGS) entry which is preliminary data.</text>
</comment>
<organism evidence="1 2">
    <name type="scientific">Treponema vincentii F0403</name>
    <dbReference type="NCBI Taxonomy" id="1125702"/>
    <lineage>
        <taxon>Bacteria</taxon>
        <taxon>Pseudomonadati</taxon>
        <taxon>Spirochaetota</taxon>
        <taxon>Spirochaetia</taxon>
        <taxon>Spirochaetales</taxon>
        <taxon>Treponemataceae</taxon>
        <taxon>Treponema</taxon>
    </lineage>
</organism>
<evidence type="ECO:0000313" key="2">
    <source>
        <dbReference type="Proteomes" id="UP000014605"/>
    </source>
</evidence>
<reference evidence="1 2" key="1">
    <citation type="submission" date="2013-04" db="EMBL/GenBank/DDBJ databases">
        <title>The Genome Sequence of Treponema vincentii F0403.</title>
        <authorList>
            <consortium name="The Broad Institute Genomics Platform"/>
            <person name="Earl A."/>
            <person name="Ward D."/>
            <person name="Feldgarden M."/>
            <person name="Gevers D."/>
            <person name="Leonetti C."/>
            <person name="Izard J."/>
            <person name="Walker B."/>
            <person name="Young S."/>
            <person name="Zeng Q."/>
            <person name="Gargeya S."/>
            <person name="Fitzgerald M."/>
            <person name="Haas B."/>
            <person name="Abouelleil A."/>
            <person name="Allen A.W."/>
            <person name="Alvarado L."/>
            <person name="Arachchi H.M."/>
            <person name="Berlin A.M."/>
            <person name="Chapman S.B."/>
            <person name="Gainer-Dewar J."/>
            <person name="Goldberg J."/>
            <person name="Griggs A."/>
            <person name="Gujja S."/>
            <person name="Hansen M."/>
            <person name="Howarth C."/>
            <person name="Imamovic A."/>
            <person name="Ireland A."/>
            <person name="Larimer J."/>
            <person name="McCowan C."/>
            <person name="Murphy C."/>
            <person name="Pearson M."/>
            <person name="Poon T.W."/>
            <person name="Priest M."/>
            <person name="Roberts A."/>
            <person name="Saif S."/>
            <person name="Shea T."/>
            <person name="Sisk P."/>
            <person name="Sykes S."/>
            <person name="Wortman J."/>
            <person name="Nusbaum C."/>
            <person name="Birren B."/>
        </authorList>
    </citation>
    <scope>NUCLEOTIDE SEQUENCE [LARGE SCALE GENOMIC DNA]</scope>
    <source>
        <strain evidence="1 2">F0403</strain>
    </source>
</reference>
<accession>S3LAA6</accession>
<dbReference type="PATRIC" id="fig|1125702.3.peg.861"/>
<dbReference type="Proteomes" id="UP000014605">
    <property type="component" value="Unassembled WGS sequence"/>
</dbReference>
<sequence>MTNLLNGTITLNSTLSNFSFLGNNLEPIYRSSKLPFFENGLKPIYQSPKVSFFDNNLEPIYQNSKISFFEKIKTEDNWAIVEKQNFARLLMNREKYLDSLSSLNKNWINGKSEIPSQASLSVGKRFLLDLTRLIFNKRNLPIPKIIIGPIPSGGICFELHINENNAMYVSIFNEGTIDIDLKYYDYYSSITENMDANKIISQYRLLNELPTEC</sequence>
<dbReference type="RefSeq" id="WP_016518336.1">
    <property type="nucleotide sequence ID" value="NZ_KE332512.1"/>
</dbReference>